<feature type="compositionally biased region" description="Polar residues" evidence="1">
    <location>
        <begin position="51"/>
        <end position="60"/>
    </location>
</feature>
<organism evidence="2 3">
    <name type="scientific">Liparis tanakae</name>
    <name type="common">Tanaka's snailfish</name>
    <dbReference type="NCBI Taxonomy" id="230148"/>
    <lineage>
        <taxon>Eukaryota</taxon>
        <taxon>Metazoa</taxon>
        <taxon>Chordata</taxon>
        <taxon>Craniata</taxon>
        <taxon>Vertebrata</taxon>
        <taxon>Euteleostomi</taxon>
        <taxon>Actinopterygii</taxon>
        <taxon>Neopterygii</taxon>
        <taxon>Teleostei</taxon>
        <taxon>Neoteleostei</taxon>
        <taxon>Acanthomorphata</taxon>
        <taxon>Eupercaria</taxon>
        <taxon>Perciformes</taxon>
        <taxon>Cottioidei</taxon>
        <taxon>Cottales</taxon>
        <taxon>Liparidae</taxon>
        <taxon>Liparis</taxon>
    </lineage>
</organism>
<accession>A0A4Z2GLR1</accession>
<feature type="region of interest" description="Disordered" evidence="1">
    <location>
        <begin position="51"/>
        <end position="81"/>
    </location>
</feature>
<proteinExistence type="predicted"/>
<reference evidence="2 3" key="1">
    <citation type="submission" date="2019-03" db="EMBL/GenBank/DDBJ databases">
        <title>First draft genome of Liparis tanakae, snailfish: a comprehensive survey of snailfish specific genes.</title>
        <authorList>
            <person name="Kim W."/>
            <person name="Song I."/>
            <person name="Jeong J.-H."/>
            <person name="Kim D."/>
            <person name="Kim S."/>
            <person name="Ryu S."/>
            <person name="Song J.Y."/>
            <person name="Lee S.K."/>
        </authorList>
    </citation>
    <scope>NUCLEOTIDE SEQUENCE [LARGE SCALE GENOMIC DNA]</scope>
    <source>
        <tissue evidence="2">Muscle</tissue>
    </source>
</reference>
<evidence type="ECO:0000313" key="2">
    <source>
        <dbReference type="EMBL" id="TNN54436.1"/>
    </source>
</evidence>
<comment type="caution">
    <text evidence="2">The sequence shown here is derived from an EMBL/GenBank/DDBJ whole genome shotgun (WGS) entry which is preliminary data.</text>
</comment>
<evidence type="ECO:0000313" key="3">
    <source>
        <dbReference type="Proteomes" id="UP000314294"/>
    </source>
</evidence>
<gene>
    <name evidence="2" type="ORF">EYF80_035345</name>
</gene>
<dbReference type="AlphaFoldDB" id="A0A4Z2GLR1"/>
<keyword evidence="3" id="KW-1185">Reference proteome</keyword>
<sequence>MMLMRPTGKTSLTPVFQTDQEMHVRNDPLQPQKLQNNFFVLTTVVAGPWKATSTNPNATGSPEVVETSMEGNGSAQLDLKV</sequence>
<dbReference type="EMBL" id="SRLO01000484">
    <property type="protein sequence ID" value="TNN54436.1"/>
    <property type="molecule type" value="Genomic_DNA"/>
</dbReference>
<evidence type="ECO:0000256" key="1">
    <source>
        <dbReference type="SAM" id="MobiDB-lite"/>
    </source>
</evidence>
<protein>
    <submittedName>
        <fullName evidence="2">Uncharacterized protein</fullName>
    </submittedName>
</protein>
<dbReference type="Proteomes" id="UP000314294">
    <property type="component" value="Unassembled WGS sequence"/>
</dbReference>
<name>A0A4Z2GLR1_9TELE</name>